<feature type="compositionally biased region" description="Basic and acidic residues" evidence="1">
    <location>
        <begin position="91"/>
        <end position="101"/>
    </location>
</feature>
<accession>A0ABS3X0J9</accession>
<organism evidence="2 3">
    <name type="scientific">Streptomyces spirodelae</name>
    <dbReference type="NCBI Taxonomy" id="2812904"/>
    <lineage>
        <taxon>Bacteria</taxon>
        <taxon>Bacillati</taxon>
        <taxon>Actinomycetota</taxon>
        <taxon>Actinomycetes</taxon>
        <taxon>Kitasatosporales</taxon>
        <taxon>Streptomycetaceae</taxon>
        <taxon>Streptomyces</taxon>
    </lineage>
</organism>
<evidence type="ECO:0000313" key="2">
    <source>
        <dbReference type="EMBL" id="MBO8188918.1"/>
    </source>
</evidence>
<proteinExistence type="predicted"/>
<gene>
    <name evidence="2" type="ORF">JW592_26140</name>
</gene>
<feature type="region of interest" description="Disordered" evidence="1">
    <location>
        <begin position="91"/>
        <end position="115"/>
    </location>
</feature>
<dbReference type="RefSeq" id="WP_209267690.1">
    <property type="nucleotide sequence ID" value="NZ_JAFFZN010000028.1"/>
</dbReference>
<evidence type="ECO:0000256" key="1">
    <source>
        <dbReference type="SAM" id="MobiDB-lite"/>
    </source>
</evidence>
<comment type="caution">
    <text evidence="2">The sequence shown here is derived from an EMBL/GenBank/DDBJ whole genome shotgun (WGS) entry which is preliminary data.</text>
</comment>
<name>A0ABS3X0J9_9ACTN</name>
<protein>
    <submittedName>
        <fullName evidence="2">Uncharacterized protein</fullName>
    </submittedName>
</protein>
<keyword evidence="3" id="KW-1185">Reference proteome</keyword>
<dbReference type="Proteomes" id="UP001518976">
    <property type="component" value="Unassembled WGS sequence"/>
</dbReference>
<sequence length="253" mass="28415">MSISVPLDDYDPSPAELEVIDAAEDVLTRVCMRRQGLSWKLLPRAAARDAEPRNRRRYGVVEPGIARVYGYHLPADRPTVARRAAAEAKRRKALDEAEKKAAYGPEGRPGKTTGGCLKEAEERLLEDVPDADFDLLDDTIGATYEQSMKDRSVVRVFRAWSVCMKRAGYHYADPMQALTDERWLKGSRVSKAEIRQAGTDVRCKKSTDLVPVWNAAENRIQRAAVKKHSPAFTKLRRAQRAWMAAAHRVLAKS</sequence>
<dbReference type="EMBL" id="JAFFZN010000028">
    <property type="protein sequence ID" value="MBO8188918.1"/>
    <property type="molecule type" value="Genomic_DNA"/>
</dbReference>
<reference evidence="2 3" key="1">
    <citation type="submission" date="2021-02" db="EMBL/GenBank/DDBJ databases">
        <title>Streptomyces spirodelae sp. nov., isolated from duckweed.</title>
        <authorList>
            <person name="Saimee Y."/>
            <person name="Duangmal K."/>
        </authorList>
    </citation>
    <scope>NUCLEOTIDE SEQUENCE [LARGE SCALE GENOMIC DNA]</scope>
    <source>
        <strain evidence="2 3">DW4-2</strain>
    </source>
</reference>
<evidence type="ECO:0000313" key="3">
    <source>
        <dbReference type="Proteomes" id="UP001518976"/>
    </source>
</evidence>